<sequence length="300" mass="33786">MEEEVGHDHGIIIIPLSTINPPILILILLLTLLLILTSHLLKTKKKNKTTQYPLPPGPWKLPIIGNIHQLATSAALIHRRLADLAKQHGPLMHLQLGEISNVIVSSPELAREFLKTHDQNLAIRSHMLSGSIVFYGARDILFSPSDGAHWRRMRKICAMELLGDRRVKSLRPIRDEEVGKLVRFIRSESRDTGRRRDGEPERTPDRGGQYDGLEGGVRKDPRAGGVFSDAGASGCPNNGRVQRRGHLSFPPVAALDHRNGEKTEEASRRRRFGPPRDNRRSFVQAIDESRQRNRGRRRSS</sequence>
<accession>A0AAV0ICU0</accession>
<proteinExistence type="inferred from homology"/>
<reference evidence="8" key="1">
    <citation type="submission" date="2022-08" db="EMBL/GenBank/DDBJ databases">
        <authorList>
            <person name="Gutierrez-Valencia J."/>
        </authorList>
    </citation>
    <scope>NUCLEOTIDE SEQUENCE</scope>
</reference>
<evidence type="ECO:0000256" key="3">
    <source>
        <dbReference type="ARBA" id="ARBA00022723"/>
    </source>
</evidence>
<dbReference type="InterPro" id="IPR036396">
    <property type="entry name" value="Cyt_P450_sf"/>
</dbReference>
<dbReference type="PANTHER" id="PTHR47955">
    <property type="entry name" value="CYTOCHROME P450 FAMILY 71 PROTEIN"/>
    <property type="match status" value="1"/>
</dbReference>
<keyword evidence="7" id="KW-0812">Transmembrane</keyword>
<dbReference type="GO" id="GO:0005506">
    <property type="term" value="F:iron ion binding"/>
    <property type="evidence" value="ECO:0007669"/>
    <property type="project" value="InterPro"/>
</dbReference>
<keyword evidence="5" id="KW-0408">Iron</keyword>
<gene>
    <name evidence="8" type="ORF">LITE_LOCUS8436</name>
</gene>
<dbReference type="GO" id="GO:0004497">
    <property type="term" value="F:monooxygenase activity"/>
    <property type="evidence" value="ECO:0007669"/>
    <property type="project" value="InterPro"/>
</dbReference>
<evidence type="ECO:0000313" key="9">
    <source>
        <dbReference type="Proteomes" id="UP001154282"/>
    </source>
</evidence>
<organism evidence="8 9">
    <name type="scientific">Linum tenue</name>
    <dbReference type="NCBI Taxonomy" id="586396"/>
    <lineage>
        <taxon>Eukaryota</taxon>
        <taxon>Viridiplantae</taxon>
        <taxon>Streptophyta</taxon>
        <taxon>Embryophyta</taxon>
        <taxon>Tracheophyta</taxon>
        <taxon>Spermatophyta</taxon>
        <taxon>Magnoliopsida</taxon>
        <taxon>eudicotyledons</taxon>
        <taxon>Gunneridae</taxon>
        <taxon>Pentapetalae</taxon>
        <taxon>rosids</taxon>
        <taxon>fabids</taxon>
        <taxon>Malpighiales</taxon>
        <taxon>Linaceae</taxon>
        <taxon>Linum</taxon>
    </lineage>
</organism>
<evidence type="ECO:0000256" key="6">
    <source>
        <dbReference type="SAM" id="MobiDB-lite"/>
    </source>
</evidence>
<evidence type="ECO:0000256" key="4">
    <source>
        <dbReference type="ARBA" id="ARBA00023002"/>
    </source>
</evidence>
<keyword evidence="7" id="KW-0472">Membrane</keyword>
<evidence type="ECO:0000256" key="1">
    <source>
        <dbReference type="ARBA" id="ARBA00010617"/>
    </source>
</evidence>
<keyword evidence="3" id="KW-0479">Metal-binding</keyword>
<feature type="region of interest" description="Disordered" evidence="6">
    <location>
        <begin position="189"/>
        <end position="300"/>
    </location>
</feature>
<dbReference type="SUPFAM" id="SSF48264">
    <property type="entry name" value="Cytochrome P450"/>
    <property type="match status" value="1"/>
</dbReference>
<comment type="caution">
    <text evidence="8">The sequence shown here is derived from an EMBL/GenBank/DDBJ whole genome shotgun (WGS) entry which is preliminary data.</text>
</comment>
<evidence type="ECO:0000256" key="7">
    <source>
        <dbReference type="SAM" id="Phobius"/>
    </source>
</evidence>
<keyword evidence="2" id="KW-0349">Heme</keyword>
<dbReference type="GO" id="GO:0016705">
    <property type="term" value="F:oxidoreductase activity, acting on paired donors, with incorporation or reduction of molecular oxygen"/>
    <property type="evidence" value="ECO:0007669"/>
    <property type="project" value="InterPro"/>
</dbReference>
<name>A0AAV0ICU0_9ROSI</name>
<feature type="compositionally biased region" description="Basic and acidic residues" evidence="6">
    <location>
        <begin position="189"/>
        <end position="205"/>
    </location>
</feature>
<evidence type="ECO:0000256" key="2">
    <source>
        <dbReference type="ARBA" id="ARBA00022617"/>
    </source>
</evidence>
<dbReference type="AlphaFoldDB" id="A0AAV0ICU0"/>
<dbReference type="Gene3D" id="1.10.630.10">
    <property type="entry name" value="Cytochrome P450"/>
    <property type="match status" value="1"/>
</dbReference>
<dbReference type="PANTHER" id="PTHR47955:SF8">
    <property type="entry name" value="CYTOCHROME P450 71D11-LIKE"/>
    <property type="match status" value="1"/>
</dbReference>
<protein>
    <recommendedName>
        <fullName evidence="10">Cytochrome P450</fullName>
    </recommendedName>
</protein>
<dbReference type="Pfam" id="PF00067">
    <property type="entry name" value="p450"/>
    <property type="match status" value="1"/>
</dbReference>
<keyword evidence="4" id="KW-0560">Oxidoreductase</keyword>
<dbReference type="EMBL" id="CAMGYJ010000003">
    <property type="protein sequence ID" value="CAI0394747.1"/>
    <property type="molecule type" value="Genomic_DNA"/>
</dbReference>
<comment type="similarity">
    <text evidence="1">Belongs to the cytochrome P450 family.</text>
</comment>
<feature type="compositionally biased region" description="Basic and acidic residues" evidence="6">
    <location>
        <begin position="255"/>
        <end position="267"/>
    </location>
</feature>
<evidence type="ECO:0008006" key="10">
    <source>
        <dbReference type="Google" id="ProtNLM"/>
    </source>
</evidence>
<feature type="transmembrane region" description="Helical" evidence="7">
    <location>
        <begin position="23"/>
        <end position="41"/>
    </location>
</feature>
<keyword evidence="7" id="KW-1133">Transmembrane helix</keyword>
<evidence type="ECO:0000256" key="5">
    <source>
        <dbReference type="ARBA" id="ARBA00023004"/>
    </source>
</evidence>
<evidence type="ECO:0000313" key="8">
    <source>
        <dbReference type="EMBL" id="CAI0394747.1"/>
    </source>
</evidence>
<keyword evidence="9" id="KW-1185">Reference proteome</keyword>
<dbReference type="InterPro" id="IPR001128">
    <property type="entry name" value="Cyt_P450"/>
</dbReference>
<dbReference type="GO" id="GO:0020037">
    <property type="term" value="F:heme binding"/>
    <property type="evidence" value="ECO:0007669"/>
    <property type="project" value="InterPro"/>
</dbReference>
<dbReference type="Proteomes" id="UP001154282">
    <property type="component" value="Unassembled WGS sequence"/>
</dbReference>